<organism evidence="13 14">
    <name type="scientific">Vanrija pseudolonga</name>
    <dbReference type="NCBI Taxonomy" id="143232"/>
    <lineage>
        <taxon>Eukaryota</taxon>
        <taxon>Fungi</taxon>
        <taxon>Dikarya</taxon>
        <taxon>Basidiomycota</taxon>
        <taxon>Agaricomycotina</taxon>
        <taxon>Tremellomycetes</taxon>
        <taxon>Trichosporonales</taxon>
        <taxon>Trichosporonaceae</taxon>
        <taxon>Vanrija</taxon>
    </lineage>
</organism>
<dbReference type="AlphaFoldDB" id="A0AAF0Y4A5"/>
<feature type="transmembrane region" description="Helical" evidence="11">
    <location>
        <begin position="383"/>
        <end position="401"/>
    </location>
</feature>
<feature type="transmembrane region" description="Helical" evidence="11">
    <location>
        <begin position="133"/>
        <end position="153"/>
    </location>
</feature>
<evidence type="ECO:0000256" key="11">
    <source>
        <dbReference type="SAM" id="Phobius"/>
    </source>
</evidence>
<comment type="subcellular location">
    <subcellularLocation>
        <location evidence="1">Membrane</location>
        <topology evidence="1">Multi-pass membrane protein</topology>
    </subcellularLocation>
</comment>
<gene>
    <name evidence="13" type="primary">MAL61_0</name>
    <name evidence="13" type="ORF">LOC62_02G003355</name>
</gene>
<feature type="domain" description="Major facilitator superfamily (MFS) profile" evidence="12">
    <location>
        <begin position="87"/>
        <end position="531"/>
    </location>
</feature>
<dbReference type="NCBIfam" id="TIGR00879">
    <property type="entry name" value="SP"/>
    <property type="match status" value="1"/>
</dbReference>
<sequence length="562" mass="61846">MTSSFSASFSSSGTTSSAMSYDEKTAPTLTHDGKHVAVLTENKDDLESRATNDDAIGAVSDAIAAENAEKNIGFFAAVKTYHRAVLWSMAISLCLVMEGYDTALLGAAIATPAFRKKFGYYAGPSKGYQLNPAWQAALGQGPTIGAFCGIFIASWAQDRWGYRRTIQAGLIAITSFIFVVFFAPRIEIFFLGGFLCGFPWGAFSSSAVAYASEITPIKLRGYLTTYVNLCWIMGQFLSAAVVLEVTNVRQDEWAYKIPFAIQWVWPIPIFILVTLAPESPWFLVRKGRLDDAEKSVARLSSGTERASPAETVAMMVRTNDIEKSQHESTSYLECFKGSNLRRTEITTVAWACTVWAGASFANHPEYFFTQAGMSTSQSFKVTLGLRALGFLGTLGSWVLMSHFGRRQMYLFGLSADAIILLLVGILASTTHTQGAVWAQGALVMLWVFFWDLSVTVTAYAIVGEMSSTRMRAKSVGLARNLYNVCGIGAGYINTYSINATAWNWKGKAAFLWCGTCCLSLVWTYFRLPEAKGRSFRELDILFERGVPARDFKKTVIADNEEK</sequence>
<dbReference type="PROSITE" id="PS50850">
    <property type="entry name" value="MFS"/>
    <property type="match status" value="1"/>
</dbReference>
<keyword evidence="3 9" id="KW-0813">Transport</keyword>
<name>A0AAF0Y4A5_9TREE</name>
<dbReference type="EMBL" id="CP086715">
    <property type="protein sequence ID" value="WOO79840.1"/>
    <property type="molecule type" value="Genomic_DNA"/>
</dbReference>
<evidence type="ECO:0000256" key="8">
    <source>
        <dbReference type="ARBA" id="ARBA00049119"/>
    </source>
</evidence>
<dbReference type="Gene3D" id="1.20.1250.20">
    <property type="entry name" value="MFS general substrate transporter like domains"/>
    <property type="match status" value="1"/>
</dbReference>
<evidence type="ECO:0000313" key="14">
    <source>
        <dbReference type="Proteomes" id="UP000827549"/>
    </source>
</evidence>
<proteinExistence type="inferred from homology"/>
<dbReference type="GO" id="GO:0000023">
    <property type="term" value="P:maltose metabolic process"/>
    <property type="evidence" value="ECO:0007669"/>
    <property type="project" value="UniProtKB-KW"/>
</dbReference>
<dbReference type="PANTHER" id="PTHR48022">
    <property type="entry name" value="PLASTIDIC GLUCOSE TRANSPORTER 4"/>
    <property type="match status" value="1"/>
</dbReference>
<accession>A0AAF0Y4A5</accession>
<evidence type="ECO:0000256" key="1">
    <source>
        <dbReference type="ARBA" id="ARBA00004141"/>
    </source>
</evidence>
<dbReference type="Pfam" id="PF00083">
    <property type="entry name" value="Sugar_tr"/>
    <property type="match status" value="1"/>
</dbReference>
<dbReference type="FunFam" id="1.20.1250.20:FF:000078">
    <property type="entry name" value="MFS maltose transporter, putative"/>
    <property type="match status" value="1"/>
</dbReference>
<evidence type="ECO:0000256" key="9">
    <source>
        <dbReference type="RuleBase" id="RU003346"/>
    </source>
</evidence>
<comment type="similarity">
    <text evidence="2 9">Belongs to the major facilitator superfamily. Sugar transporter (TC 2.A.1.1) family.</text>
</comment>
<feature type="transmembrane region" description="Helical" evidence="11">
    <location>
        <begin position="508"/>
        <end position="527"/>
    </location>
</feature>
<dbReference type="InterPro" id="IPR020846">
    <property type="entry name" value="MFS_dom"/>
</dbReference>
<evidence type="ECO:0000256" key="10">
    <source>
        <dbReference type="SAM" id="MobiDB-lite"/>
    </source>
</evidence>
<evidence type="ECO:0000256" key="2">
    <source>
        <dbReference type="ARBA" id="ARBA00010992"/>
    </source>
</evidence>
<feature type="transmembrane region" description="Helical" evidence="11">
    <location>
        <begin position="481"/>
        <end position="502"/>
    </location>
</feature>
<keyword evidence="5 11" id="KW-1133">Transmembrane helix</keyword>
<evidence type="ECO:0000256" key="3">
    <source>
        <dbReference type="ARBA" id="ARBA00022448"/>
    </source>
</evidence>
<keyword evidence="7" id="KW-0462">Maltose metabolism</keyword>
<dbReference type="InterPro" id="IPR036259">
    <property type="entry name" value="MFS_trans_sf"/>
</dbReference>
<feature type="transmembrane region" description="Helical" evidence="11">
    <location>
        <begin position="84"/>
        <end position="113"/>
    </location>
</feature>
<evidence type="ECO:0000259" key="12">
    <source>
        <dbReference type="PROSITE" id="PS50850"/>
    </source>
</evidence>
<evidence type="ECO:0000256" key="6">
    <source>
        <dbReference type="ARBA" id="ARBA00023136"/>
    </source>
</evidence>
<dbReference type="SUPFAM" id="SSF103473">
    <property type="entry name" value="MFS general substrate transporter"/>
    <property type="match status" value="1"/>
</dbReference>
<dbReference type="Proteomes" id="UP000827549">
    <property type="component" value="Chromosome 2"/>
</dbReference>
<dbReference type="GeneID" id="87806599"/>
<dbReference type="InterPro" id="IPR003663">
    <property type="entry name" value="Sugar/inositol_transpt"/>
</dbReference>
<protein>
    <submittedName>
        <fullName evidence="13">Maltose permease MAL61</fullName>
    </submittedName>
</protein>
<keyword evidence="4 11" id="KW-0812">Transmembrane</keyword>
<keyword evidence="14" id="KW-1185">Reference proteome</keyword>
<dbReference type="RefSeq" id="XP_062625872.1">
    <property type="nucleotide sequence ID" value="XM_062769888.1"/>
</dbReference>
<feature type="region of interest" description="Disordered" evidence="10">
    <location>
        <begin position="1"/>
        <end position="20"/>
    </location>
</feature>
<reference evidence="13" key="1">
    <citation type="submission" date="2023-10" db="EMBL/GenBank/DDBJ databases">
        <authorList>
            <person name="Noh H."/>
        </authorList>
    </citation>
    <scope>NUCLEOTIDE SEQUENCE</scope>
    <source>
        <strain evidence="13">DUCC4014</strain>
    </source>
</reference>
<feature type="transmembrane region" description="Helical" evidence="11">
    <location>
        <begin position="408"/>
        <end position="430"/>
    </location>
</feature>
<feature type="transmembrane region" description="Helical" evidence="11">
    <location>
        <begin position="436"/>
        <end position="461"/>
    </location>
</feature>
<dbReference type="InterPro" id="IPR050360">
    <property type="entry name" value="MFS_Sugar_Transporters"/>
</dbReference>
<comment type="catalytic activity">
    <reaction evidence="8">
        <text>myo-inositol(out) + H(+)(out) = myo-inositol(in) + H(+)(in)</text>
        <dbReference type="Rhea" id="RHEA:60364"/>
        <dbReference type="ChEBI" id="CHEBI:15378"/>
        <dbReference type="ChEBI" id="CHEBI:17268"/>
    </reaction>
</comment>
<dbReference type="InterPro" id="IPR005829">
    <property type="entry name" value="Sugar_transporter_CS"/>
</dbReference>
<keyword evidence="6 11" id="KW-0472">Membrane</keyword>
<evidence type="ECO:0000313" key="13">
    <source>
        <dbReference type="EMBL" id="WOO79840.1"/>
    </source>
</evidence>
<dbReference type="InterPro" id="IPR005828">
    <property type="entry name" value="MFS_sugar_transport-like"/>
</dbReference>
<feature type="transmembrane region" description="Helical" evidence="11">
    <location>
        <begin position="189"/>
        <end position="211"/>
    </location>
</feature>
<feature type="transmembrane region" description="Helical" evidence="11">
    <location>
        <begin position="345"/>
        <end position="363"/>
    </location>
</feature>
<evidence type="ECO:0000256" key="7">
    <source>
        <dbReference type="ARBA" id="ARBA00026248"/>
    </source>
</evidence>
<dbReference type="GO" id="GO:0016020">
    <property type="term" value="C:membrane"/>
    <property type="evidence" value="ECO:0007669"/>
    <property type="project" value="UniProtKB-SubCell"/>
</dbReference>
<feature type="transmembrane region" description="Helical" evidence="11">
    <location>
        <begin position="223"/>
        <end position="243"/>
    </location>
</feature>
<feature type="transmembrane region" description="Helical" evidence="11">
    <location>
        <begin position="263"/>
        <end position="284"/>
    </location>
</feature>
<dbReference type="PROSITE" id="PS00217">
    <property type="entry name" value="SUGAR_TRANSPORT_2"/>
    <property type="match status" value="1"/>
</dbReference>
<dbReference type="PANTHER" id="PTHR48022:SF5">
    <property type="entry name" value="ALPHA-GLUCOSIDES PERMEASE MPH2-RELATED"/>
    <property type="match status" value="1"/>
</dbReference>
<feature type="transmembrane region" description="Helical" evidence="11">
    <location>
        <begin position="165"/>
        <end position="183"/>
    </location>
</feature>
<evidence type="ECO:0000256" key="5">
    <source>
        <dbReference type="ARBA" id="ARBA00022989"/>
    </source>
</evidence>
<dbReference type="GO" id="GO:0005351">
    <property type="term" value="F:carbohydrate:proton symporter activity"/>
    <property type="evidence" value="ECO:0007669"/>
    <property type="project" value="TreeGrafter"/>
</dbReference>
<evidence type="ECO:0000256" key="4">
    <source>
        <dbReference type="ARBA" id="ARBA00022692"/>
    </source>
</evidence>